<feature type="compositionally biased region" description="Polar residues" evidence="7">
    <location>
        <begin position="399"/>
        <end position="411"/>
    </location>
</feature>
<evidence type="ECO:0000256" key="1">
    <source>
        <dbReference type="ARBA" id="ARBA00004335"/>
    </source>
</evidence>
<evidence type="ECO:0000256" key="3">
    <source>
        <dbReference type="ARBA" id="ARBA00037262"/>
    </source>
</evidence>
<dbReference type="InterPro" id="IPR000571">
    <property type="entry name" value="Znf_CCCH"/>
</dbReference>
<feature type="region of interest" description="Disordered" evidence="7">
    <location>
        <begin position="461"/>
        <end position="483"/>
    </location>
</feature>
<dbReference type="GO" id="GO:0008270">
    <property type="term" value="F:zinc ion binding"/>
    <property type="evidence" value="ECO:0007669"/>
    <property type="project" value="UniProtKB-KW"/>
</dbReference>
<evidence type="ECO:0000259" key="8">
    <source>
        <dbReference type="PROSITE" id="PS50103"/>
    </source>
</evidence>
<feature type="compositionally biased region" description="Gly residues" evidence="7">
    <location>
        <begin position="39"/>
        <end position="62"/>
    </location>
</feature>
<name>A0A9D4IXP8_DREPO</name>
<feature type="domain" description="C3H1-type" evidence="8">
    <location>
        <begin position="1"/>
        <end position="25"/>
    </location>
</feature>
<evidence type="ECO:0000256" key="4">
    <source>
        <dbReference type="ARBA" id="ARBA00039886"/>
    </source>
</evidence>
<dbReference type="OrthoDB" id="20729at2759"/>
<evidence type="ECO:0000256" key="2">
    <source>
        <dbReference type="ARBA" id="ARBA00023242"/>
    </source>
</evidence>
<keyword evidence="10" id="KW-1185">Reference proteome</keyword>
<proteinExistence type="predicted"/>
<comment type="subcellular location">
    <subcellularLocation>
        <location evidence="1">Nucleus membrane</location>
        <topology evidence="1">Peripheral membrane protein</topology>
        <orientation evidence="1">Cytoplasmic side</orientation>
    </subcellularLocation>
</comment>
<feature type="region of interest" description="Disordered" evidence="7">
    <location>
        <begin position="35"/>
        <end position="89"/>
    </location>
</feature>
<dbReference type="GO" id="GO:0031965">
    <property type="term" value="C:nuclear membrane"/>
    <property type="evidence" value="ECO:0007669"/>
    <property type="project" value="UniProtKB-SubCell"/>
</dbReference>
<reference evidence="9" key="1">
    <citation type="journal article" date="2019" name="bioRxiv">
        <title>The Genome of the Zebra Mussel, Dreissena polymorpha: A Resource for Invasive Species Research.</title>
        <authorList>
            <person name="McCartney M.A."/>
            <person name="Auch B."/>
            <person name="Kono T."/>
            <person name="Mallez S."/>
            <person name="Zhang Y."/>
            <person name="Obille A."/>
            <person name="Becker A."/>
            <person name="Abrahante J.E."/>
            <person name="Garbe J."/>
            <person name="Badalamenti J.P."/>
            <person name="Herman A."/>
            <person name="Mangelson H."/>
            <person name="Liachko I."/>
            <person name="Sullivan S."/>
            <person name="Sone E.D."/>
            <person name="Koren S."/>
            <person name="Silverstein K.A.T."/>
            <person name="Beckman K.B."/>
            <person name="Gohl D.M."/>
        </authorList>
    </citation>
    <scope>NUCLEOTIDE SEQUENCE</scope>
    <source>
        <strain evidence="9">Duluth1</strain>
        <tissue evidence="9">Whole animal</tissue>
    </source>
</reference>
<comment type="function">
    <text evidence="3">Required for the export of mRNAs containing poly(A) tails from the nucleus into the cytoplasm.</text>
</comment>
<dbReference type="EMBL" id="JAIWYP010000008">
    <property type="protein sequence ID" value="KAH3788103.1"/>
    <property type="molecule type" value="Genomic_DNA"/>
</dbReference>
<feature type="compositionally biased region" description="Polar residues" evidence="7">
    <location>
        <begin position="79"/>
        <end position="89"/>
    </location>
</feature>
<dbReference type="InterPro" id="IPR025574">
    <property type="entry name" value="Nucleoporin_FG_rpt"/>
</dbReference>
<dbReference type="AlphaFoldDB" id="A0A9D4IXP8"/>
<evidence type="ECO:0000313" key="10">
    <source>
        <dbReference type="Proteomes" id="UP000828390"/>
    </source>
</evidence>
<reference evidence="9" key="2">
    <citation type="submission" date="2020-11" db="EMBL/GenBank/DDBJ databases">
        <authorList>
            <person name="McCartney M.A."/>
            <person name="Auch B."/>
            <person name="Kono T."/>
            <person name="Mallez S."/>
            <person name="Becker A."/>
            <person name="Gohl D.M."/>
            <person name="Silverstein K.A.T."/>
            <person name="Koren S."/>
            <person name="Bechman K.B."/>
            <person name="Herman A."/>
            <person name="Abrahante J.E."/>
            <person name="Garbe J."/>
        </authorList>
    </citation>
    <scope>NUCLEOTIDE SEQUENCE</scope>
    <source>
        <strain evidence="9">Duluth1</strain>
        <tissue evidence="9">Whole animal</tissue>
    </source>
</reference>
<protein>
    <recommendedName>
        <fullName evidence="4">Nucleoporin NUP42</fullName>
    </recommendedName>
    <alternativeName>
        <fullName evidence="5">Nucleoporin-like protein 2</fullName>
    </alternativeName>
</protein>
<dbReference type="GO" id="GO:0005643">
    <property type="term" value="C:nuclear pore"/>
    <property type="evidence" value="ECO:0007669"/>
    <property type="project" value="UniProtKB-ARBA"/>
</dbReference>
<dbReference type="PROSITE" id="PS50103">
    <property type="entry name" value="ZF_C3H1"/>
    <property type="match status" value="1"/>
</dbReference>
<feature type="region of interest" description="Disordered" evidence="7">
    <location>
        <begin position="399"/>
        <end position="440"/>
    </location>
</feature>
<organism evidence="9 10">
    <name type="scientific">Dreissena polymorpha</name>
    <name type="common">Zebra mussel</name>
    <name type="synonym">Mytilus polymorpha</name>
    <dbReference type="NCBI Taxonomy" id="45954"/>
    <lineage>
        <taxon>Eukaryota</taxon>
        <taxon>Metazoa</taxon>
        <taxon>Spiralia</taxon>
        <taxon>Lophotrochozoa</taxon>
        <taxon>Mollusca</taxon>
        <taxon>Bivalvia</taxon>
        <taxon>Autobranchia</taxon>
        <taxon>Heteroconchia</taxon>
        <taxon>Euheterodonta</taxon>
        <taxon>Imparidentia</taxon>
        <taxon>Neoheterodontei</taxon>
        <taxon>Myida</taxon>
        <taxon>Dreissenoidea</taxon>
        <taxon>Dreissenidae</taxon>
        <taxon>Dreissena</taxon>
    </lineage>
</organism>
<keyword evidence="6" id="KW-0862">Zinc</keyword>
<evidence type="ECO:0000256" key="7">
    <source>
        <dbReference type="SAM" id="MobiDB-lite"/>
    </source>
</evidence>
<gene>
    <name evidence="9" type="ORF">DPMN_166234</name>
</gene>
<comment type="caution">
    <text evidence="9">The sequence shown here is derived from an EMBL/GenBank/DDBJ whole genome shotgun (WGS) entry which is preliminary data.</text>
</comment>
<dbReference type="Pfam" id="PF13634">
    <property type="entry name" value="Nucleoporin_FG"/>
    <property type="match status" value="1"/>
</dbReference>
<dbReference type="PANTHER" id="PTHR46527">
    <property type="entry name" value="NUCLEOPORIN-LIKE PROTEIN 2"/>
    <property type="match status" value="1"/>
</dbReference>
<dbReference type="Proteomes" id="UP000828390">
    <property type="component" value="Unassembled WGS sequence"/>
</dbReference>
<evidence type="ECO:0000256" key="5">
    <source>
        <dbReference type="ARBA" id="ARBA00042384"/>
    </source>
</evidence>
<keyword evidence="2" id="KW-0539">Nucleus</keyword>
<dbReference type="InterPro" id="IPR051767">
    <property type="entry name" value="Nucleoporin_NUP42"/>
</dbReference>
<evidence type="ECO:0000256" key="6">
    <source>
        <dbReference type="PROSITE-ProRule" id="PRU00723"/>
    </source>
</evidence>
<sequence>MGVCRFFLNGYCKFGSNCFNDHPSGGNQGYSVTAQRQLFGGGGGGNSRGGGRGGGGSGGGGYQNPQGNPYRWNAKDAQPRTSSSSTQQMAAGDIVKGLATEVTSMWDIGKMWPFSCMGFEKDMPSLPGLTDISMEELRYEAYEALKQGNIQPYLQKLESSYNEVLALRKELKSPNMTLKQSLTFFIEDSRKKAIGQGNLVSLFSDSDKGSLFGGSSSSSGPFGQSLENSLFGQTATGNQSGGLFSQSATGNQSGGLFGQSATGNLSGGLFGQSATGNQSGGLFGKSSAGNLSGGLFGQTGASSAASEGLFGKSGSSTAFGQTGSQSLFGQTGSQTGFSSQPMVGQTAGASLFGQTGSDQSTGSFGQTGVSSLFGQTAQANTSLFGQTAQANQSVFGQTAQPTFGQSTSQQGGLFGNPVQPAPETSRKSLFGSADPNMDSTSMVATNKAAGNEATVLRSSSNALPTIGSGSTVQRGASPQSADNTLNSVYTSIDQLTTVEREQFEAQTFTVGLIPTRPPPKELCM</sequence>
<dbReference type="PANTHER" id="PTHR46527:SF1">
    <property type="entry name" value="NUCLEOPORIN NUP42"/>
    <property type="match status" value="1"/>
</dbReference>
<accession>A0A9D4IXP8</accession>
<keyword evidence="6" id="KW-0863">Zinc-finger</keyword>
<feature type="zinc finger region" description="C3H1-type" evidence="6">
    <location>
        <begin position="1"/>
        <end position="25"/>
    </location>
</feature>
<evidence type="ECO:0000313" key="9">
    <source>
        <dbReference type="EMBL" id="KAH3788103.1"/>
    </source>
</evidence>
<keyword evidence="6" id="KW-0479">Metal-binding</keyword>